<feature type="non-terminal residue" evidence="1">
    <location>
        <position position="1"/>
    </location>
</feature>
<keyword evidence="2" id="KW-1185">Reference proteome</keyword>
<protein>
    <submittedName>
        <fullName evidence="1">Uncharacterized protein</fullName>
    </submittedName>
</protein>
<accession>A0ABV1XDI8</accession>
<dbReference type="EMBL" id="JBEPEK010000725">
    <property type="protein sequence ID" value="MER7187093.1"/>
    <property type="molecule type" value="Genomic_DNA"/>
</dbReference>
<proteinExistence type="predicted"/>
<name>A0ABV1XDI8_9ACTN</name>
<gene>
    <name evidence="1" type="ORF">ABT404_47845</name>
</gene>
<comment type="caution">
    <text evidence="1">The sequence shown here is derived from an EMBL/GenBank/DDBJ whole genome shotgun (WGS) entry which is preliminary data.</text>
</comment>
<evidence type="ECO:0000313" key="2">
    <source>
        <dbReference type="Proteomes" id="UP001474181"/>
    </source>
</evidence>
<organism evidence="1 2">
    <name type="scientific">Streptomyces hyaluromycini</name>
    <dbReference type="NCBI Taxonomy" id="1377993"/>
    <lineage>
        <taxon>Bacteria</taxon>
        <taxon>Bacillati</taxon>
        <taxon>Actinomycetota</taxon>
        <taxon>Actinomycetes</taxon>
        <taxon>Kitasatosporales</taxon>
        <taxon>Streptomycetaceae</taxon>
        <taxon>Streptomyces</taxon>
    </lineage>
</organism>
<evidence type="ECO:0000313" key="1">
    <source>
        <dbReference type="EMBL" id="MER7187093.1"/>
    </source>
</evidence>
<sequence>AMLGFSVSGTDIRYDVPLEQVDLHIVPATGYYTYTELPFFFLSRRASVRPRRRPGPAAGSRWRSMPRVARAARVAHVFSMEMDHTPGLPGT</sequence>
<dbReference type="Proteomes" id="UP001474181">
    <property type="component" value="Unassembled WGS sequence"/>
</dbReference>
<reference evidence="1 2" key="1">
    <citation type="submission" date="2024-06" db="EMBL/GenBank/DDBJ databases">
        <title>The Natural Products Discovery Center: Release of the First 8490 Sequenced Strains for Exploring Actinobacteria Biosynthetic Diversity.</title>
        <authorList>
            <person name="Kalkreuter E."/>
            <person name="Kautsar S.A."/>
            <person name="Yang D."/>
            <person name="Bader C.D."/>
            <person name="Teijaro C.N."/>
            <person name="Fluegel L."/>
            <person name="Davis C.M."/>
            <person name="Simpson J.R."/>
            <person name="Lauterbach L."/>
            <person name="Steele A.D."/>
            <person name="Gui C."/>
            <person name="Meng S."/>
            <person name="Li G."/>
            <person name="Viehrig K."/>
            <person name="Ye F."/>
            <person name="Su P."/>
            <person name="Kiefer A.F."/>
            <person name="Nichols A."/>
            <person name="Cepeda A.J."/>
            <person name="Yan W."/>
            <person name="Fan B."/>
            <person name="Jiang Y."/>
            <person name="Adhikari A."/>
            <person name="Zheng C.-J."/>
            <person name="Schuster L."/>
            <person name="Cowan T.M."/>
            <person name="Smanski M.J."/>
            <person name="Chevrette M.G."/>
            <person name="De Carvalho L.P.S."/>
            <person name="Shen B."/>
        </authorList>
    </citation>
    <scope>NUCLEOTIDE SEQUENCE [LARGE SCALE GENOMIC DNA]</scope>
    <source>
        <strain evidence="1 2">NPDC000234</strain>
    </source>
</reference>